<evidence type="ECO:0000313" key="2">
    <source>
        <dbReference type="Proteomes" id="UP000624703"/>
    </source>
</evidence>
<organism evidence="1 2">
    <name type="scientific">Persicirhabdus sediminis</name>
    <dbReference type="NCBI Taxonomy" id="454144"/>
    <lineage>
        <taxon>Bacteria</taxon>
        <taxon>Pseudomonadati</taxon>
        <taxon>Verrucomicrobiota</taxon>
        <taxon>Verrucomicrobiia</taxon>
        <taxon>Verrucomicrobiales</taxon>
        <taxon>Verrucomicrobiaceae</taxon>
        <taxon>Persicirhabdus</taxon>
    </lineage>
</organism>
<accession>A0A8J7SM25</accession>
<keyword evidence="2" id="KW-1185">Reference proteome</keyword>
<gene>
    <name evidence="1" type="ORF">JIN82_11540</name>
</gene>
<dbReference type="Proteomes" id="UP000624703">
    <property type="component" value="Unassembled WGS sequence"/>
</dbReference>
<protein>
    <submittedName>
        <fullName evidence="1">Uncharacterized protein</fullName>
    </submittedName>
</protein>
<evidence type="ECO:0000313" key="1">
    <source>
        <dbReference type="EMBL" id="MBK1791785.1"/>
    </source>
</evidence>
<dbReference type="AlphaFoldDB" id="A0A8J7SM25"/>
<dbReference type="RefSeq" id="WP_200311804.1">
    <property type="nucleotide sequence ID" value="NZ_JAENIM010000041.1"/>
</dbReference>
<reference evidence="1" key="1">
    <citation type="submission" date="2021-01" db="EMBL/GenBank/DDBJ databases">
        <title>Modified the classification status of verrucomicrobia.</title>
        <authorList>
            <person name="Feng X."/>
        </authorList>
    </citation>
    <scope>NUCLEOTIDE SEQUENCE</scope>
    <source>
        <strain evidence="1">_KCTC 22039</strain>
    </source>
</reference>
<dbReference type="EMBL" id="JAENIM010000041">
    <property type="protein sequence ID" value="MBK1791785.1"/>
    <property type="molecule type" value="Genomic_DNA"/>
</dbReference>
<proteinExistence type="predicted"/>
<name>A0A8J7SM25_9BACT</name>
<comment type="caution">
    <text evidence="1">The sequence shown here is derived from an EMBL/GenBank/DDBJ whole genome shotgun (WGS) entry which is preliminary data.</text>
</comment>
<sequence>MAFAQSKRLAGSYKENYAGKGARSALQVEGTHCVLQVEGSHCVLQVEGVRFALKVVSCHL</sequence>